<accession>A0A8D8BWU3</accession>
<name>A0A8D8BWU3_CULPI</name>
<proteinExistence type="predicted"/>
<dbReference type="EMBL" id="HBUE01221608">
    <property type="protein sequence ID" value="CAG6539791.1"/>
    <property type="molecule type" value="Transcribed_RNA"/>
</dbReference>
<dbReference type="AlphaFoldDB" id="A0A8D8BWU3"/>
<keyword evidence="1" id="KW-0732">Signal</keyword>
<evidence type="ECO:0000256" key="1">
    <source>
        <dbReference type="SAM" id="SignalP"/>
    </source>
</evidence>
<feature type="signal peptide" evidence="1">
    <location>
        <begin position="1"/>
        <end position="18"/>
    </location>
</feature>
<protein>
    <submittedName>
        <fullName evidence="2">Tachykinins</fullName>
    </submittedName>
</protein>
<feature type="chain" id="PRO_5036427921" evidence="1">
    <location>
        <begin position="19"/>
        <end position="142"/>
    </location>
</feature>
<evidence type="ECO:0000313" key="2">
    <source>
        <dbReference type="EMBL" id="CAG6482852.1"/>
    </source>
</evidence>
<dbReference type="EMBL" id="HBUE01328255">
    <property type="protein sequence ID" value="CAG6591841.1"/>
    <property type="molecule type" value="Transcribed_RNA"/>
</dbReference>
<reference evidence="2" key="1">
    <citation type="submission" date="2021-05" db="EMBL/GenBank/DDBJ databases">
        <authorList>
            <person name="Alioto T."/>
            <person name="Alioto T."/>
            <person name="Gomez Garrido J."/>
        </authorList>
    </citation>
    <scope>NUCLEOTIDE SEQUENCE</scope>
</reference>
<dbReference type="EMBL" id="HBUE01094596">
    <property type="protein sequence ID" value="CAG6482852.1"/>
    <property type="molecule type" value="Transcribed_RNA"/>
</dbReference>
<organism evidence="2">
    <name type="scientific">Culex pipiens</name>
    <name type="common">House mosquito</name>
    <dbReference type="NCBI Taxonomy" id="7175"/>
    <lineage>
        <taxon>Eukaryota</taxon>
        <taxon>Metazoa</taxon>
        <taxon>Ecdysozoa</taxon>
        <taxon>Arthropoda</taxon>
        <taxon>Hexapoda</taxon>
        <taxon>Insecta</taxon>
        <taxon>Pterygota</taxon>
        <taxon>Neoptera</taxon>
        <taxon>Endopterygota</taxon>
        <taxon>Diptera</taxon>
        <taxon>Nematocera</taxon>
        <taxon>Culicoidea</taxon>
        <taxon>Culicidae</taxon>
        <taxon>Culicinae</taxon>
        <taxon>Culicini</taxon>
        <taxon>Culex</taxon>
        <taxon>Culex</taxon>
    </lineage>
</organism>
<sequence>MNPLGLFVTICSLHLILAIPESFDAVDPEDTYAKKIAAEYPGFLFKRAPSGFFGMRGKKQNNEGIKRAPYGFTGMRGKKAETFEEGYHYPTNEADFYELLMKWQNQLNSISYANQPYDTESNTIGKRAPSGFMGMRGKKTYD</sequence>